<dbReference type="Gene3D" id="3.40.190.10">
    <property type="entry name" value="Periplasmic binding protein-like II"/>
    <property type="match status" value="2"/>
</dbReference>
<accession>A0A348G0B7</accession>
<evidence type="ECO:0000256" key="1">
    <source>
        <dbReference type="ARBA" id="ARBA00004635"/>
    </source>
</evidence>
<keyword evidence="9" id="KW-1185">Reference proteome</keyword>
<evidence type="ECO:0008006" key="10">
    <source>
        <dbReference type="Google" id="ProtNLM"/>
    </source>
</evidence>
<keyword evidence="3 7" id="KW-0732">Signal</keyword>
<evidence type="ECO:0000256" key="6">
    <source>
        <dbReference type="ARBA" id="ARBA00023288"/>
    </source>
</evidence>
<feature type="signal peptide" evidence="7">
    <location>
        <begin position="1"/>
        <end position="26"/>
    </location>
</feature>
<keyword evidence="6" id="KW-0449">Lipoprotein</keyword>
<dbReference type="KEGG" id="blag:BLTE_16850"/>
<dbReference type="EMBL" id="AP018907">
    <property type="protein sequence ID" value="BBF93000.1"/>
    <property type="molecule type" value="Genomic_DNA"/>
</dbReference>
<evidence type="ECO:0000313" key="8">
    <source>
        <dbReference type="EMBL" id="BBF93000.1"/>
    </source>
</evidence>
<organism evidence="8 9">
    <name type="scientific">Blastochloris tepida</name>
    <dbReference type="NCBI Taxonomy" id="2233851"/>
    <lineage>
        <taxon>Bacteria</taxon>
        <taxon>Pseudomonadati</taxon>
        <taxon>Pseudomonadota</taxon>
        <taxon>Alphaproteobacteria</taxon>
        <taxon>Hyphomicrobiales</taxon>
        <taxon>Blastochloridaceae</taxon>
        <taxon>Blastochloris</taxon>
    </lineage>
</organism>
<dbReference type="InterPro" id="IPR004872">
    <property type="entry name" value="Lipoprotein_NlpA"/>
</dbReference>
<dbReference type="GO" id="GO:0016020">
    <property type="term" value="C:membrane"/>
    <property type="evidence" value="ECO:0007669"/>
    <property type="project" value="UniProtKB-SubCell"/>
</dbReference>
<dbReference type="Proteomes" id="UP000266934">
    <property type="component" value="Chromosome"/>
</dbReference>
<dbReference type="PANTHER" id="PTHR30429:SF1">
    <property type="entry name" value="D-METHIONINE-BINDING LIPOPROTEIN METQ-RELATED"/>
    <property type="match status" value="1"/>
</dbReference>
<feature type="chain" id="PRO_5016741021" description="Lipoprotein" evidence="7">
    <location>
        <begin position="27"/>
        <end position="271"/>
    </location>
</feature>
<keyword evidence="5" id="KW-0564">Palmitate</keyword>
<keyword evidence="4" id="KW-0472">Membrane</keyword>
<protein>
    <recommendedName>
        <fullName evidence="10">Lipoprotein</fullName>
    </recommendedName>
</protein>
<evidence type="ECO:0000256" key="3">
    <source>
        <dbReference type="ARBA" id="ARBA00022729"/>
    </source>
</evidence>
<dbReference type="SUPFAM" id="SSF53850">
    <property type="entry name" value="Periplasmic binding protein-like II"/>
    <property type="match status" value="1"/>
</dbReference>
<evidence type="ECO:0000256" key="4">
    <source>
        <dbReference type="ARBA" id="ARBA00023136"/>
    </source>
</evidence>
<reference evidence="8 9" key="1">
    <citation type="submission" date="2018-08" db="EMBL/GenBank/DDBJ databases">
        <title>Complete genome sequencing of Blastochloris tepida GI.</title>
        <authorList>
            <person name="Tsukatani Y."/>
            <person name="Mori H."/>
        </authorList>
    </citation>
    <scope>NUCLEOTIDE SEQUENCE [LARGE SCALE GENOMIC DNA]</scope>
    <source>
        <strain evidence="8 9">GI</strain>
    </source>
</reference>
<name>A0A348G0B7_9HYPH</name>
<gene>
    <name evidence="8" type="ORF">BLTE_16850</name>
</gene>
<sequence>MKAFKTFKGMIALISALGMLASPALAESRSGPLRVGTNAAFAPPLEAAVEVAKTKGLEVTLIEFTDPVTPNTSLANGEIDVNYFQHAPFLDVVKKARGFDLEPAAVGIANRTGLFSKKYKSLDEIPVGARVALAGDPINFGRGLELLETAGLIKLRPDHGPQVNIDAVIDNPKQLKFLEIDFHQLPLSLNEVDLAHGYTHFLKASGVIDPHAALFWEPINPRYGVRFVIQPKSKDDPRIAQFVKIYQSAPEVRAVLDRQYDDLYVRLWETE</sequence>
<dbReference type="PANTHER" id="PTHR30429">
    <property type="entry name" value="D-METHIONINE-BINDING LIPOPROTEIN METQ"/>
    <property type="match status" value="1"/>
</dbReference>
<dbReference type="AlphaFoldDB" id="A0A348G0B7"/>
<comment type="similarity">
    <text evidence="2">Belongs to the NlpA lipoprotein family.</text>
</comment>
<evidence type="ECO:0000256" key="7">
    <source>
        <dbReference type="SAM" id="SignalP"/>
    </source>
</evidence>
<dbReference type="Pfam" id="PF03180">
    <property type="entry name" value="Lipoprotein_9"/>
    <property type="match status" value="1"/>
</dbReference>
<comment type="subcellular location">
    <subcellularLocation>
        <location evidence="1">Membrane</location>
        <topology evidence="1">Lipid-anchor</topology>
    </subcellularLocation>
</comment>
<proteinExistence type="inferred from homology"/>
<evidence type="ECO:0000256" key="2">
    <source>
        <dbReference type="ARBA" id="ARBA00008973"/>
    </source>
</evidence>
<evidence type="ECO:0000313" key="9">
    <source>
        <dbReference type="Proteomes" id="UP000266934"/>
    </source>
</evidence>
<evidence type="ECO:0000256" key="5">
    <source>
        <dbReference type="ARBA" id="ARBA00023139"/>
    </source>
</evidence>
<dbReference type="OrthoDB" id="9812878at2"/>